<keyword evidence="1" id="KW-0732">Signal</keyword>
<sequence>MLIIIYCLLAIGFVIGNPTIDDSWQLDCGQEWEVKGSIAFCKTYHDYTGKGSKVESWNCPLRWCNMPNPDNSLGPRADLVGGKLNLSMCTEAGPTNGPQVTITTSHFKNIDYWSKAPWGELAPHRDAWVAKTNLSHTHGHDTTLYWCDINTPGPDQWLVSVYPRCVKANCTRLD</sequence>
<organism evidence="2 3">
    <name type="scientific">Cronartium quercuum f. sp. fusiforme G11</name>
    <dbReference type="NCBI Taxonomy" id="708437"/>
    <lineage>
        <taxon>Eukaryota</taxon>
        <taxon>Fungi</taxon>
        <taxon>Dikarya</taxon>
        <taxon>Basidiomycota</taxon>
        <taxon>Pucciniomycotina</taxon>
        <taxon>Pucciniomycetes</taxon>
        <taxon>Pucciniales</taxon>
        <taxon>Coleosporiaceae</taxon>
        <taxon>Cronartium</taxon>
    </lineage>
</organism>
<dbReference type="AlphaFoldDB" id="A0A9P6NJP5"/>
<accession>A0A9P6NJP5</accession>
<gene>
    <name evidence="2" type="ORF">CROQUDRAFT_108310</name>
</gene>
<feature type="chain" id="PRO_5040500248" description="Secreted protein" evidence="1">
    <location>
        <begin position="17"/>
        <end position="174"/>
    </location>
</feature>
<comment type="caution">
    <text evidence="2">The sequence shown here is derived from an EMBL/GenBank/DDBJ whole genome shotgun (WGS) entry which is preliminary data.</text>
</comment>
<evidence type="ECO:0000313" key="3">
    <source>
        <dbReference type="Proteomes" id="UP000886653"/>
    </source>
</evidence>
<proteinExistence type="predicted"/>
<evidence type="ECO:0000256" key="1">
    <source>
        <dbReference type="SAM" id="SignalP"/>
    </source>
</evidence>
<evidence type="ECO:0008006" key="4">
    <source>
        <dbReference type="Google" id="ProtNLM"/>
    </source>
</evidence>
<name>A0A9P6NJP5_9BASI</name>
<evidence type="ECO:0000313" key="2">
    <source>
        <dbReference type="EMBL" id="KAG0144781.1"/>
    </source>
</evidence>
<feature type="signal peptide" evidence="1">
    <location>
        <begin position="1"/>
        <end position="16"/>
    </location>
</feature>
<dbReference type="EMBL" id="MU167289">
    <property type="protein sequence ID" value="KAG0144781.1"/>
    <property type="molecule type" value="Genomic_DNA"/>
</dbReference>
<reference evidence="2" key="1">
    <citation type="submission" date="2013-11" db="EMBL/GenBank/DDBJ databases">
        <title>Genome sequence of the fusiform rust pathogen reveals effectors for host alternation and coevolution with pine.</title>
        <authorList>
            <consortium name="DOE Joint Genome Institute"/>
            <person name="Smith K."/>
            <person name="Pendleton A."/>
            <person name="Kubisiak T."/>
            <person name="Anderson C."/>
            <person name="Salamov A."/>
            <person name="Aerts A."/>
            <person name="Riley R."/>
            <person name="Clum A."/>
            <person name="Lindquist E."/>
            <person name="Ence D."/>
            <person name="Campbell M."/>
            <person name="Kronenberg Z."/>
            <person name="Feau N."/>
            <person name="Dhillon B."/>
            <person name="Hamelin R."/>
            <person name="Burleigh J."/>
            <person name="Smith J."/>
            <person name="Yandell M."/>
            <person name="Nelson C."/>
            <person name="Grigoriev I."/>
            <person name="Davis J."/>
        </authorList>
    </citation>
    <scope>NUCLEOTIDE SEQUENCE</scope>
    <source>
        <strain evidence="2">G11</strain>
    </source>
</reference>
<protein>
    <recommendedName>
        <fullName evidence="4">Secreted protein</fullName>
    </recommendedName>
</protein>
<dbReference type="Proteomes" id="UP000886653">
    <property type="component" value="Unassembled WGS sequence"/>
</dbReference>
<keyword evidence="3" id="KW-1185">Reference proteome</keyword>